<dbReference type="Pfam" id="PF03572">
    <property type="entry name" value="Peptidase_S41"/>
    <property type="match status" value="1"/>
</dbReference>
<evidence type="ECO:0000259" key="1">
    <source>
        <dbReference type="Pfam" id="PF03572"/>
    </source>
</evidence>
<name>A0A9X3YH98_9GAMM</name>
<dbReference type="GO" id="GO:0006508">
    <property type="term" value="P:proteolysis"/>
    <property type="evidence" value="ECO:0007669"/>
    <property type="project" value="InterPro"/>
</dbReference>
<sequence length="157" mass="16597">MSSDIAGRFADRRRLACTKQARGVRRAAPRAFHAIPSGAVRYAKPVVLPTSDLTVSAGELFTLFMRALPHVVHVGTRTRGAVSGAFPHGLPNGREAGFPTEVTRDAQGRVYEATGIPPRTTFDVFSRDGFDDGRVDAIRRAAGIAAAQPASGAAIGQ</sequence>
<dbReference type="Proteomes" id="UP001139971">
    <property type="component" value="Unassembled WGS sequence"/>
</dbReference>
<proteinExistence type="predicted"/>
<dbReference type="GO" id="GO:0008236">
    <property type="term" value="F:serine-type peptidase activity"/>
    <property type="evidence" value="ECO:0007669"/>
    <property type="project" value="InterPro"/>
</dbReference>
<gene>
    <name evidence="2" type="ORF">OD750_006690</name>
</gene>
<evidence type="ECO:0000313" key="2">
    <source>
        <dbReference type="EMBL" id="MDC8012232.1"/>
    </source>
</evidence>
<dbReference type="EMBL" id="JAOVZO020000003">
    <property type="protein sequence ID" value="MDC8012232.1"/>
    <property type="molecule type" value="Genomic_DNA"/>
</dbReference>
<feature type="domain" description="Tail specific protease" evidence="1">
    <location>
        <begin position="4"/>
        <end position="118"/>
    </location>
</feature>
<dbReference type="InterPro" id="IPR029045">
    <property type="entry name" value="ClpP/crotonase-like_dom_sf"/>
</dbReference>
<dbReference type="AlphaFoldDB" id="A0A9X3YH98"/>
<accession>A0A9X3YH98</accession>
<comment type="caution">
    <text evidence="2">The sequence shown here is derived from an EMBL/GenBank/DDBJ whole genome shotgun (WGS) entry which is preliminary data.</text>
</comment>
<evidence type="ECO:0000313" key="3">
    <source>
        <dbReference type="Proteomes" id="UP001139971"/>
    </source>
</evidence>
<protein>
    <submittedName>
        <fullName evidence="2">S41 family peptidase</fullName>
    </submittedName>
</protein>
<reference evidence="2" key="1">
    <citation type="submission" date="2023-02" db="EMBL/GenBank/DDBJ databases">
        <title>Tahibacter soli sp. nov. isolated from soil.</title>
        <authorList>
            <person name="Baek J.H."/>
            <person name="Lee J.K."/>
            <person name="Choi D.G."/>
            <person name="Jeon C.O."/>
        </authorList>
    </citation>
    <scope>NUCLEOTIDE SEQUENCE</scope>
    <source>
        <strain evidence="2">BL</strain>
    </source>
</reference>
<dbReference type="RefSeq" id="WP_263543480.1">
    <property type="nucleotide sequence ID" value="NZ_JAOVZO020000003.1"/>
</dbReference>
<dbReference type="InterPro" id="IPR005151">
    <property type="entry name" value="Tail-specific_protease"/>
</dbReference>
<dbReference type="Gene3D" id="3.90.226.10">
    <property type="entry name" value="2-enoyl-CoA Hydratase, Chain A, domain 1"/>
    <property type="match status" value="1"/>
</dbReference>
<dbReference type="SUPFAM" id="SSF52096">
    <property type="entry name" value="ClpP/crotonase"/>
    <property type="match status" value="1"/>
</dbReference>
<organism evidence="2 3">
    <name type="scientific">Tahibacter soli</name>
    <dbReference type="NCBI Taxonomy" id="2983605"/>
    <lineage>
        <taxon>Bacteria</taxon>
        <taxon>Pseudomonadati</taxon>
        <taxon>Pseudomonadota</taxon>
        <taxon>Gammaproteobacteria</taxon>
        <taxon>Lysobacterales</taxon>
        <taxon>Rhodanobacteraceae</taxon>
        <taxon>Tahibacter</taxon>
    </lineage>
</organism>
<keyword evidence="3" id="KW-1185">Reference proteome</keyword>